<dbReference type="GO" id="GO:0071111">
    <property type="term" value="F:cyclic-guanylate-specific phosphodiesterase activity"/>
    <property type="evidence" value="ECO:0007669"/>
    <property type="project" value="InterPro"/>
</dbReference>
<evidence type="ECO:0000259" key="3">
    <source>
        <dbReference type="PROSITE" id="PS50883"/>
    </source>
</evidence>
<comment type="caution">
    <text evidence="4">The sequence shown here is derived from an EMBL/GenBank/DDBJ whole genome shotgun (WGS) entry which is preliminary data.</text>
</comment>
<gene>
    <name evidence="4" type="ORF">KAJ83_04660</name>
</gene>
<feature type="region of interest" description="Disordered" evidence="1">
    <location>
        <begin position="153"/>
        <end position="206"/>
    </location>
</feature>
<dbReference type="PROSITE" id="PS50883">
    <property type="entry name" value="EAL"/>
    <property type="match status" value="1"/>
</dbReference>
<dbReference type="CDD" id="cd01948">
    <property type="entry name" value="EAL"/>
    <property type="match status" value="1"/>
</dbReference>
<feature type="compositionally biased region" description="Basic and acidic residues" evidence="1">
    <location>
        <begin position="108"/>
        <end position="122"/>
    </location>
</feature>
<dbReference type="Gene3D" id="3.20.20.450">
    <property type="entry name" value="EAL domain"/>
    <property type="match status" value="1"/>
</dbReference>
<keyword evidence="2" id="KW-0472">Membrane</keyword>
<dbReference type="InterPro" id="IPR001633">
    <property type="entry name" value="EAL_dom"/>
</dbReference>
<evidence type="ECO:0000313" key="4">
    <source>
        <dbReference type="EMBL" id="MBP5856288.1"/>
    </source>
</evidence>
<keyword evidence="2" id="KW-1133">Transmembrane helix</keyword>
<dbReference type="EMBL" id="JAGMWN010000002">
    <property type="protein sequence ID" value="MBP5856288.1"/>
    <property type="molecule type" value="Genomic_DNA"/>
</dbReference>
<dbReference type="Proteomes" id="UP000672602">
    <property type="component" value="Unassembled WGS sequence"/>
</dbReference>
<dbReference type="InterPro" id="IPR050706">
    <property type="entry name" value="Cyclic-di-GMP_PDE-like"/>
</dbReference>
<proteinExistence type="predicted"/>
<feature type="domain" description="EAL" evidence="3">
    <location>
        <begin position="218"/>
        <end position="472"/>
    </location>
</feature>
<dbReference type="AlphaFoldDB" id="A0A8J7S084"/>
<feature type="region of interest" description="Disordered" evidence="1">
    <location>
        <begin position="108"/>
        <end position="136"/>
    </location>
</feature>
<evidence type="ECO:0000256" key="2">
    <source>
        <dbReference type="SAM" id="Phobius"/>
    </source>
</evidence>
<feature type="transmembrane region" description="Helical" evidence="2">
    <location>
        <begin position="36"/>
        <end position="53"/>
    </location>
</feature>
<keyword evidence="2" id="KW-0812">Transmembrane</keyword>
<dbReference type="SMART" id="SM00052">
    <property type="entry name" value="EAL"/>
    <property type="match status" value="1"/>
</dbReference>
<dbReference type="RefSeq" id="WP_210680878.1">
    <property type="nucleotide sequence ID" value="NZ_JAGMWN010000002.1"/>
</dbReference>
<keyword evidence="5" id="KW-1185">Reference proteome</keyword>
<evidence type="ECO:0000313" key="5">
    <source>
        <dbReference type="Proteomes" id="UP000672602"/>
    </source>
</evidence>
<dbReference type="SUPFAM" id="SSF141868">
    <property type="entry name" value="EAL domain-like"/>
    <property type="match status" value="1"/>
</dbReference>
<evidence type="ECO:0000256" key="1">
    <source>
        <dbReference type="SAM" id="MobiDB-lite"/>
    </source>
</evidence>
<dbReference type="InterPro" id="IPR035919">
    <property type="entry name" value="EAL_sf"/>
</dbReference>
<dbReference type="Pfam" id="PF00563">
    <property type="entry name" value="EAL"/>
    <property type="match status" value="1"/>
</dbReference>
<sequence length="477" mass="53699">MAGTVQTGLIALYALTAIAAGWVLRAADLTGLGEAVVAGILVFLILLVGHEVIRARRAERQTLHRILLLKRAHDRLRQELMTSRDETRRLFELIEDRGGEEVLDALEEAARRQSEARDRAGEVARTAQSPGASEDVEAEVRVLHQLVEQLYSDDVPPVLRSRETPPPPPLPDAERDGTRKEPNMGRADRGRAQGGPERERTRPPLRVVADEGPNALSEERVLEIVRDGLRTDRVDLYLQPIVSLPQRKRRFFECFSRIRAEDGTVVTPAQYLAPARRAGLSTAVDNMLLFRCVQLLRRVRRRDATTAFFCNVSPHTLADREFFRDFISYMENHRELASSLVLEMAQSDFDAQRQRLGPDLKRIAGMGYRFSLDAVDRLDLDLGELEALNIHFLKIDAALILDTLEAGGEAASQLRMLKQQLDAHDIDLIVERIETERMLIELLEFNIDFGQGYLFGEPKLSPEHGQEEDVEGRGGAQ</sequence>
<feature type="compositionally biased region" description="Basic and acidic residues" evidence="1">
    <location>
        <begin position="172"/>
        <end position="202"/>
    </location>
</feature>
<name>A0A8J7S084_9PROT</name>
<protein>
    <submittedName>
        <fullName evidence="4">EAL domain-containing protein</fullName>
    </submittedName>
</protein>
<dbReference type="PANTHER" id="PTHR33121:SF79">
    <property type="entry name" value="CYCLIC DI-GMP PHOSPHODIESTERASE PDED-RELATED"/>
    <property type="match status" value="1"/>
</dbReference>
<dbReference type="PANTHER" id="PTHR33121">
    <property type="entry name" value="CYCLIC DI-GMP PHOSPHODIESTERASE PDEF"/>
    <property type="match status" value="1"/>
</dbReference>
<feature type="region of interest" description="Disordered" evidence="1">
    <location>
        <begin position="458"/>
        <end position="477"/>
    </location>
</feature>
<reference evidence="4" key="1">
    <citation type="submission" date="2021-04" db="EMBL/GenBank/DDBJ databases">
        <authorList>
            <person name="Zhang D.-C."/>
        </authorList>
    </citation>
    <scope>NUCLEOTIDE SEQUENCE</scope>
    <source>
        <strain evidence="4">CGMCC 1.15697</strain>
    </source>
</reference>
<accession>A0A8J7S084</accession>
<organism evidence="4 5">
    <name type="scientific">Marivibrio halodurans</name>
    <dbReference type="NCBI Taxonomy" id="2039722"/>
    <lineage>
        <taxon>Bacteria</taxon>
        <taxon>Pseudomonadati</taxon>
        <taxon>Pseudomonadota</taxon>
        <taxon>Alphaproteobacteria</taxon>
        <taxon>Rhodospirillales</taxon>
        <taxon>Rhodospirillaceae</taxon>
        <taxon>Marivibrio</taxon>
    </lineage>
</organism>